<organism evidence="1 2">
    <name type="scientific">Kibdelosporangium aridum</name>
    <dbReference type="NCBI Taxonomy" id="2030"/>
    <lineage>
        <taxon>Bacteria</taxon>
        <taxon>Bacillati</taxon>
        <taxon>Actinomycetota</taxon>
        <taxon>Actinomycetes</taxon>
        <taxon>Pseudonocardiales</taxon>
        <taxon>Pseudonocardiaceae</taxon>
        <taxon>Kibdelosporangium</taxon>
    </lineage>
</organism>
<name>A0A428Z5M2_KIBAR</name>
<reference evidence="1 2" key="1">
    <citation type="submission" date="2018-05" db="EMBL/GenBank/DDBJ databases">
        <title>Evolution of GPA BGCs.</title>
        <authorList>
            <person name="Waglechner N."/>
            <person name="Wright G.D."/>
        </authorList>
    </citation>
    <scope>NUCLEOTIDE SEQUENCE [LARGE SCALE GENOMIC DNA]</scope>
    <source>
        <strain evidence="1 2">A82846</strain>
    </source>
</reference>
<dbReference type="AlphaFoldDB" id="A0A428Z5M2"/>
<evidence type="ECO:0000313" key="1">
    <source>
        <dbReference type="EMBL" id="RSM82179.1"/>
    </source>
</evidence>
<evidence type="ECO:0000313" key="2">
    <source>
        <dbReference type="Proteomes" id="UP000287547"/>
    </source>
</evidence>
<dbReference type="Proteomes" id="UP000287547">
    <property type="component" value="Unassembled WGS sequence"/>
</dbReference>
<comment type="caution">
    <text evidence="1">The sequence shown here is derived from an EMBL/GenBank/DDBJ whole genome shotgun (WGS) entry which is preliminary data.</text>
</comment>
<sequence length="165" mass="16967">MVSGGRVPLVNLVISFEPQECYLVQLGPAGPSCPRVALAFGPGVTGQLGPGIENATKSALGLVVTYIGVLSFEVTSSAIDMYVLVSARQPTTWPRGTTLMTLPQLVAAGADLALVSLFQAAAGRTAAERFALGIGSAVQHALARSVESSKNVSRWRTAAQAGPST</sequence>
<gene>
    <name evidence="1" type="ORF">DMH04_26215</name>
</gene>
<proteinExistence type="predicted"/>
<dbReference type="EMBL" id="QHKI01000023">
    <property type="protein sequence ID" value="RSM82179.1"/>
    <property type="molecule type" value="Genomic_DNA"/>
</dbReference>
<protein>
    <submittedName>
        <fullName evidence="1">Uncharacterized protein</fullName>
    </submittedName>
</protein>
<accession>A0A428Z5M2</accession>